<dbReference type="PATRIC" id="fig|983917.3.peg.2961"/>
<dbReference type="HOGENOM" id="CLU_048238_1_0_4"/>
<reference evidence="1 2" key="1">
    <citation type="journal article" date="2012" name="J. Bacteriol.">
        <title>Complete genome sequence of phototrophic betaproteobacterium Rubrivivax gelatinosus IL144.</title>
        <authorList>
            <person name="Nagashima S."/>
            <person name="Kamimura A."/>
            <person name="Shimizu T."/>
            <person name="Nakamura-isaki S."/>
            <person name="Aono E."/>
            <person name="Sakamoto K."/>
            <person name="Ichikawa N."/>
            <person name="Nakazawa H."/>
            <person name="Sekine M."/>
            <person name="Yamazaki S."/>
            <person name="Fujita N."/>
            <person name="Shimada K."/>
            <person name="Hanada S."/>
            <person name="Nagashima K.V.P."/>
        </authorList>
    </citation>
    <scope>NUCLEOTIDE SEQUENCE [LARGE SCALE GENOMIC DNA]</scope>
    <source>
        <strain evidence="2">NBRC 100245 / IL144</strain>
    </source>
</reference>
<dbReference type="EMBL" id="AP012320">
    <property type="protein sequence ID" value="BAL96378.1"/>
    <property type="molecule type" value="Genomic_DNA"/>
</dbReference>
<gene>
    <name evidence="1" type="ordered locus">RGE_30390</name>
</gene>
<evidence type="ECO:0000313" key="1">
    <source>
        <dbReference type="EMBL" id="BAL96378.1"/>
    </source>
</evidence>
<organism evidence="1 2">
    <name type="scientific">Rubrivivax gelatinosus (strain NBRC 100245 / IL144)</name>
    <dbReference type="NCBI Taxonomy" id="983917"/>
    <lineage>
        <taxon>Bacteria</taxon>
        <taxon>Pseudomonadati</taxon>
        <taxon>Pseudomonadota</taxon>
        <taxon>Betaproteobacteria</taxon>
        <taxon>Burkholderiales</taxon>
        <taxon>Sphaerotilaceae</taxon>
        <taxon>Rubrivivax</taxon>
    </lineage>
</organism>
<accession>I0HTP1</accession>
<dbReference type="AlphaFoldDB" id="I0HTP1"/>
<dbReference type="eggNOG" id="COG3520">
    <property type="taxonomic scope" value="Bacteria"/>
</dbReference>
<name>I0HTP1_RUBGI</name>
<evidence type="ECO:0000313" key="2">
    <source>
        <dbReference type="Proteomes" id="UP000007883"/>
    </source>
</evidence>
<dbReference type="Proteomes" id="UP000007883">
    <property type="component" value="Chromosome"/>
</dbReference>
<dbReference type="KEGG" id="rge:RGE_30390"/>
<dbReference type="InterPro" id="IPR010732">
    <property type="entry name" value="T6SS_TssG-like"/>
</dbReference>
<sequence>MSPIPPMARSPIERLLAEPAAFAPYPALRLLRRWLAADGRPGRPRLRWRASTAMSAPAAEIESLRLRPAESGEAAEFELVAAFGSLLGLHGALPAAYTETLLERRDPAALAFVELFQQRLGEWGEQAWRHARPALDAETTGPERLLAALQALAGLAGAGLPAPARAFHAGALATGRPSAAALERVLAHQFDTRVRVHAWQGRWHRLPSEALGRLGLRAVSLGHDAVAGARVWQRDLDLRLDIGPLPRARFDALLPGADGAGALAAWWQALAGGGLDAEARLLLRAEDRRPAVLGGTCAARLGFDAFLPERGPLQDRAAATLRLAGLSRSAA</sequence>
<evidence type="ECO:0008006" key="3">
    <source>
        <dbReference type="Google" id="ProtNLM"/>
    </source>
</evidence>
<dbReference type="NCBIfam" id="TIGR03347">
    <property type="entry name" value="VI_chp_1"/>
    <property type="match status" value="1"/>
</dbReference>
<proteinExistence type="predicted"/>
<dbReference type="STRING" id="983917.RGE_30390"/>
<keyword evidence="2" id="KW-1185">Reference proteome</keyword>
<dbReference type="Pfam" id="PF06996">
    <property type="entry name" value="T6SS_TssG"/>
    <property type="match status" value="1"/>
</dbReference>
<protein>
    <recommendedName>
        <fullName evidence="3">Type VI secretion system protein ImpH</fullName>
    </recommendedName>
</protein>
<dbReference type="PANTHER" id="PTHR35564:SF4">
    <property type="entry name" value="CYTOPLASMIC PROTEIN"/>
    <property type="match status" value="1"/>
</dbReference>
<dbReference type="PANTHER" id="PTHR35564">
    <property type="match status" value="1"/>
</dbReference>